<keyword evidence="2" id="KW-0479">Metal-binding</keyword>
<reference evidence="8 9" key="2">
    <citation type="submission" date="2013-09" db="EMBL/GenBank/DDBJ databases">
        <title>Whole genome comparison of six Crocosphaera watsonii strains with differing phenotypes.</title>
        <authorList>
            <person name="Bench S.R."/>
            <person name="Heller P."/>
            <person name="Frank I."/>
            <person name="Arciniega M."/>
            <person name="Shilova I.N."/>
            <person name="Zehr J.P."/>
        </authorList>
    </citation>
    <scope>NUCLEOTIDE SEQUENCE [LARGE SCALE GENOMIC DNA]</scope>
    <source>
        <strain evidence="8 9">WH 0005</strain>
    </source>
</reference>
<dbReference type="Pfam" id="PF01966">
    <property type="entry name" value="HD"/>
    <property type="match status" value="1"/>
</dbReference>
<dbReference type="GO" id="GO:0008803">
    <property type="term" value="F:bis(5'-nucleosyl)-tetraphosphatase (symmetrical) activity"/>
    <property type="evidence" value="ECO:0007669"/>
    <property type="project" value="UniProtKB-EC"/>
</dbReference>
<organism evidence="8 9">
    <name type="scientific">Crocosphaera watsonii WH 0005</name>
    <dbReference type="NCBI Taxonomy" id="423472"/>
    <lineage>
        <taxon>Bacteria</taxon>
        <taxon>Bacillati</taxon>
        <taxon>Cyanobacteriota</taxon>
        <taxon>Cyanophyceae</taxon>
        <taxon>Oscillatoriophycideae</taxon>
        <taxon>Chroococcales</taxon>
        <taxon>Aphanothecaceae</taxon>
        <taxon>Crocosphaera</taxon>
    </lineage>
</organism>
<dbReference type="PANTHER" id="PTHR35795:SF1">
    <property type="entry name" value="BIS(5'-NUCLEOSYL)-TETRAPHOSPHATASE, SYMMETRICAL"/>
    <property type="match status" value="1"/>
</dbReference>
<accession>T2J343</accession>
<evidence type="ECO:0000256" key="2">
    <source>
        <dbReference type="ARBA" id="ARBA00022723"/>
    </source>
</evidence>
<dbReference type="GO" id="GO:0046872">
    <property type="term" value="F:metal ion binding"/>
    <property type="evidence" value="ECO:0007669"/>
    <property type="project" value="UniProtKB-KW"/>
</dbReference>
<dbReference type="PROSITE" id="PS51831">
    <property type="entry name" value="HD"/>
    <property type="match status" value="1"/>
</dbReference>
<dbReference type="Gene3D" id="1.10.3210.10">
    <property type="entry name" value="Hypothetical protein af1432"/>
    <property type="match status" value="1"/>
</dbReference>
<evidence type="ECO:0000256" key="1">
    <source>
        <dbReference type="ARBA" id="ARBA00012506"/>
    </source>
</evidence>
<evidence type="ECO:0000256" key="3">
    <source>
        <dbReference type="ARBA" id="ARBA00022741"/>
    </source>
</evidence>
<evidence type="ECO:0000313" key="9">
    <source>
        <dbReference type="Proteomes" id="UP000017981"/>
    </source>
</evidence>
<evidence type="ECO:0000259" key="7">
    <source>
        <dbReference type="PROSITE" id="PS51831"/>
    </source>
</evidence>
<dbReference type="InterPro" id="IPR051094">
    <property type="entry name" value="Diverse_Catalytic_Enzymes"/>
</dbReference>
<gene>
    <name evidence="8" type="ORF">CWATWH0005_5223</name>
</gene>
<sequence>MTIIHYPLSIIHIMRQEIIDWLKENVSEHRLQHILGVEKMCEQLAIHHKIDPKKAAKAGLMHDLAKFFPPSKLLAMAKKEYNEIDTVCLSNPHLLHADVSAMVARDTFGVTDEDILQAIRDHTLGNPEMSDLSCIVFIADALEPNRGNTPELEKMRQISWENLYKSVQQTCEYSLQYLIKHNKTIHPRAILTRNWALHKIRAKH</sequence>
<protein>
    <recommendedName>
        <fullName evidence="1">bis(5'-nucleosyl)-tetraphosphatase (symmetrical)</fullName>
        <ecNumber evidence="1">3.6.1.41</ecNumber>
    </recommendedName>
</protein>
<keyword evidence="4 8" id="KW-0378">Hydrolase</keyword>
<dbReference type="NCBIfam" id="TIGR00488">
    <property type="entry name" value="bis(5'-nucleosyl)-tetraphosphatase (symmetrical) YqeK"/>
    <property type="match status" value="1"/>
</dbReference>
<evidence type="ECO:0000256" key="4">
    <source>
        <dbReference type="ARBA" id="ARBA00022801"/>
    </source>
</evidence>
<name>T2J343_CROWT</name>
<reference evidence="8 9" key="1">
    <citation type="submission" date="2013-01" db="EMBL/GenBank/DDBJ databases">
        <authorList>
            <person name="Bench S."/>
        </authorList>
    </citation>
    <scope>NUCLEOTIDE SEQUENCE [LARGE SCALE GENOMIC DNA]</scope>
    <source>
        <strain evidence="8 9">WH 0005</strain>
    </source>
</reference>
<dbReference type="EMBL" id="CAQL01001230">
    <property type="protein sequence ID" value="CCQ59437.1"/>
    <property type="molecule type" value="Genomic_DNA"/>
</dbReference>
<comment type="caution">
    <text evidence="8">The sequence shown here is derived from an EMBL/GenBank/DDBJ whole genome shotgun (WGS) entry which is preliminary data.</text>
</comment>
<dbReference type="EC" id="3.6.1.41" evidence="1"/>
<comment type="catalytic activity">
    <reaction evidence="6">
        <text>P(1),P(4)-bis(5'-adenosyl) tetraphosphate + H2O = 2 ADP + 2 H(+)</text>
        <dbReference type="Rhea" id="RHEA:24252"/>
        <dbReference type="ChEBI" id="CHEBI:15377"/>
        <dbReference type="ChEBI" id="CHEBI:15378"/>
        <dbReference type="ChEBI" id="CHEBI:58141"/>
        <dbReference type="ChEBI" id="CHEBI:456216"/>
        <dbReference type="EC" id="3.6.1.41"/>
    </reaction>
</comment>
<keyword evidence="3" id="KW-0547">Nucleotide-binding</keyword>
<dbReference type="GO" id="GO:0000166">
    <property type="term" value="F:nucleotide binding"/>
    <property type="evidence" value="ECO:0007669"/>
    <property type="project" value="UniProtKB-KW"/>
</dbReference>
<dbReference type="CDD" id="cd00077">
    <property type="entry name" value="HDc"/>
    <property type="match status" value="1"/>
</dbReference>
<evidence type="ECO:0000256" key="6">
    <source>
        <dbReference type="ARBA" id="ARBA00049417"/>
    </source>
</evidence>
<dbReference type="Proteomes" id="UP000017981">
    <property type="component" value="Unassembled WGS sequence"/>
</dbReference>
<dbReference type="InterPro" id="IPR003607">
    <property type="entry name" value="HD/PDEase_dom"/>
</dbReference>
<feature type="domain" description="HD" evidence="7">
    <location>
        <begin position="30"/>
        <end position="145"/>
    </location>
</feature>
<dbReference type="SMART" id="SM00471">
    <property type="entry name" value="HDc"/>
    <property type="match status" value="1"/>
</dbReference>
<evidence type="ECO:0000256" key="5">
    <source>
        <dbReference type="ARBA" id="ARBA00023004"/>
    </source>
</evidence>
<dbReference type="InterPro" id="IPR006674">
    <property type="entry name" value="HD_domain"/>
</dbReference>
<dbReference type="SUPFAM" id="SSF109604">
    <property type="entry name" value="HD-domain/PDEase-like"/>
    <property type="match status" value="1"/>
</dbReference>
<keyword evidence="5" id="KW-0408">Iron</keyword>
<dbReference type="PANTHER" id="PTHR35795">
    <property type="entry name" value="SLR1885 PROTEIN"/>
    <property type="match status" value="1"/>
</dbReference>
<dbReference type="InterPro" id="IPR005249">
    <property type="entry name" value="YqeK"/>
</dbReference>
<evidence type="ECO:0000313" key="8">
    <source>
        <dbReference type="EMBL" id="CCQ59437.1"/>
    </source>
</evidence>
<dbReference type="AlphaFoldDB" id="T2J343"/>
<proteinExistence type="predicted"/>